<dbReference type="InterPro" id="IPR022675">
    <property type="entry name" value="G6P_DH_C"/>
</dbReference>
<keyword evidence="10" id="KW-1185">Reference proteome</keyword>
<evidence type="ECO:0000259" key="7">
    <source>
        <dbReference type="Pfam" id="PF00479"/>
    </source>
</evidence>
<evidence type="ECO:0000256" key="2">
    <source>
        <dbReference type="ARBA" id="ARBA00022526"/>
    </source>
</evidence>
<evidence type="ECO:0000313" key="9">
    <source>
        <dbReference type="EMBL" id="RKW69703.1"/>
    </source>
</evidence>
<dbReference type="GO" id="GO:0004345">
    <property type="term" value="F:glucose-6-phosphate dehydrogenase activity"/>
    <property type="evidence" value="ECO:0007669"/>
    <property type="project" value="UniProtKB-EC"/>
</dbReference>
<dbReference type="PANTHER" id="PTHR23429">
    <property type="entry name" value="GLUCOSE-6-PHOSPHATE 1-DEHYDROGENASE G6PD"/>
    <property type="match status" value="1"/>
</dbReference>
<keyword evidence="4 9" id="KW-0560">Oxidoreductase</keyword>
<dbReference type="InterPro" id="IPR036291">
    <property type="entry name" value="NAD(P)-bd_dom_sf"/>
</dbReference>
<dbReference type="GO" id="GO:0006006">
    <property type="term" value="P:glucose metabolic process"/>
    <property type="evidence" value="ECO:0007669"/>
    <property type="project" value="UniProtKB-KW"/>
</dbReference>
<protein>
    <submittedName>
        <fullName evidence="9">Glucose-6-phosphate dehydrogenase</fullName>
        <ecNumber evidence="9">1.1.1.49</ecNumber>
    </submittedName>
</protein>
<dbReference type="GO" id="GO:0009051">
    <property type="term" value="P:pentose-phosphate shunt, oxidative branch"/>
    <property type="evidence" value="ECO:0007669"/>
    <property type="project" value="TreeGrafter"/>
</dbReference>
<dbReference type="GO" id="GO:0005829">
    <property type="term" value="C:cytosol"/>
    <property type="evidence" value="ECO:0007669"/>
    <property type="project" value="TreeGrafter"/>
</dbReference>
<evidence type="ECO:0000256" key="4">
    <source>
        <dbReference type="ARBA" id="ARBA00023002"/>
    </source>
</evidence>
<comment type="pathway">
    <text evidence="1">Carbohydrate degradation; pentose phosphate pathway; D-ribulose 5-phosphate from D-glucose 6-phosphate (oxidative stage): step 1/3.</text>
</comment>
<keyword evidence="3" id="KW-0521">NADP</keyword>
<sequence>MSGRAGARESQSTATLWRGSLRAGGEQARVGRVISPAFVSPAHSVATPERVSTLVILGVSGDLTSRLLLPGIASLLAEGQTKGLNIVGVAGPQHTTEAFHDRINAAFSPWIGKSRGNGDEMLKRTLEGATLITGDASDPALLARVSAIDPGHTALFFALPPAVTQKGLEALEPGALAEGTVLVLEKPFGHDQASARHLNQALTRLVPESQIHRVDHFLAKSTVLNILGLRFANRFIEPMLNADEVESIDVIYDEDLALEGRAGYYDTAGALRDMIQSHLLQIMAFILMDQPSTLTERDLRDRVGEVLRATELDGTMEEATRRARYSAGSIQDRPVPDYVSEPGVTETNHTETLAQIRLRVKASRWAGVPITIRSGKALGEPRKEIVVTFKPVSYLPAGFTGVDNPTRLRIGLGPATLKLELDVNGPGNPFQLDRVALKTALSSSRVLPYGEVISSVMDGDLTLSVRGDAAEECWRIVDPILEAWGRDEVELEEYPAGSDGPVAWPVPEEDDGTGLPPR</sequence>
<dbReference type="Proteomes" id="UP000273119">
    <property type="component" value="Unassembled WGS sequence"/>
</dbReference>
<dbReference type="InterPro" id="IPR022674">
    <property type="entry name" value="G6P_DH_NAD-bd"/>
</dbReference>
<proteinExistence type="predicted"/>
<dbReference type="NCBIfam" id="NF009492">
    <property type="entry name" value="PRK12853.1-3"/>
    <property type="match status" value="1"/>
</dbReference>
<dbReference type="AlphaFoldDB" id="A0A496PGU3"/>
<dbReference type="PRINTS" id="PR00079">
    <property type="entry name" value="G6PDHDRGNASE"/>
</dbReference>
<evidence type="ECO:0000256" key="3">
    <source>
        <dbReference type="ARBA" id="ARBA00022857"/>
    </source>
</evidence>
<evidence type="ECO:0000256" key="6">
    <source>
        <dbReference type="SAM" id="MobiDB-lite"/>
    </source>
</evidence>
<keyword evidence="2" id="KW-0313">Glucose metabolism</keyword>
<dbReference type="SUPFAM" id="SSF55347">
    <property type="entry name" value="Glyceraldehyde-3-phosphate dehydrogenase-like, C-terminal domain"/>
    <property type="match status" value="1"/>
</dbReference>
<dbReference type="EMBL" id="QQXL01000007">
    <property type="protein sequence ID" value="RKW69703.1"/>
    <property type="molecule type" value="Genomic_DNA"/>
</dbReference>
<organism evidence="9 10">
    <name type="scientific">Galactobacter caseinivorans</name>
    <dbReference type="NCBI Taxonomy" id="2676123"/>
    <lineage>
        <taxon>Bacteria</taxon>
        <taxon>Bacillati</taxon>
        <taxon>Actinomycetota</taxon>
        <taxon>Actinomycetes</taxon>
        <taxon>Micrococcales</taxon>
        <taxon>Micrococcaceae</taxon>
        <taxon>Galactobacter</taxon>
    </lineage>
</organism>
<keyword evidence="5" id="KW-0119">Carbohydrate metabolism</keyword>
<feature type="region of interest" description="Disordered" evidence="6">
    <location>
        <begin position="494"/>
        <end position="518"/>
    </location>
</feature>
<feature type="domain" description="Glucose-6-phosphate dehydrogenase C-terminal" evidence="8">
    <location>
        <begin position="229"/>
        <end position="503"/>
    </location>
</feature>
<dbReference type="Pfam" id="PF02781">
    <property type="entry name" value="G6PD_C"/>
    <property type="match status" value="1"/>
</dbReference>
<evidence type="ECO:0000256" key="5">
    <source>
        <dbReference type="ARBA" id="ARBA00023277"/>
    </source>
</evidence>
<dbReference type="EC" id="1.1.1.49" evidence="9"/>
<dbReference type="Pfam" id="PF00479">
    <property type="entry name" value="G6PD_N"/>
    <property type="match status" value="1"/>
</dbReference>
<feature type="domain" description="Glucose-6-phosphate dehydrogenase NAD-binding" evidence="7">
    <location>
        <begin position="55"/>
        <end position="225"/>
    </location>
</feature>
<dbReference type="PANTHER" id="PTHR23429:SF0">
    <property type="entry name" value="GLUCOSE-6-PHOSPHATE 1-DEHYDROGENASE"/>
    <property type="match status" value="1"/>
</dbReference>
<dbReference type="Gene3D" id="3.40.50.720">
    <property type="entry name" value="NAD(P)-binding Rossmann-like Domain"/>
    <property type="match status" value="1"/>
</dbReference>
<dbReference type="SUPFAM" id="SSF51735">
    <property type="entry name" value="NAD(P)-binding Rossmann-fold domains"/>
    <property type="match status" value="1"/>
</dbReference>
<reference evidence="9 10" key="1">
    <citation type="submission" date="2018-07" db="EMBL/GenBank/DDBJ databases">
        <title>Arthrobacter sp. nov., isolated from raw cow's milk with high bacterial count.</title>
        <authorList>
            <person name="Hahne J."/>
            <person name="Isele D."/>
            <person name="Lipski A."/>
        </authorList>
    </citation>
    <scope>NUCLEOTIDE SEQUENCE [LARGE SCALE GENOMIC DNA]</scope>
    <source>
        <strain evidence="9 10">JZ R-183</strain>
    </source>
</reference>
<dbReference type="Gene3D" id="3.30.360.10">
    <property type="entry name" value="Dihydrodipicolinate Reductase, domain 2"/>
    <property type="match status" value="1"/>
</dbReference>
<gene>
    <name evidence="9" type="ORF">DWQ67_11415</name>
</gene>
<dbReference type="GO" id="GO:0050661">
    <property type="term" value="F:NADP binding"/>
    <property type="evidence" value="ECO:0007669"/>
    <property type="project" value="InterPro"/>
</dbReference>
<comment type="caution">
    <text evidence="9">The sequence shown here is derived from an EMBL/GenBank/DDBJ whole genome shotgun (WGS) entry which is preliminary data.</text>
</comment>
<evidence type="ECO:0000256" key="1">
    <source>
        <dbReference type="ARBA" id="ARBA00004937"/>
    </source>
</evidence>
<evidence type="ECO:0000259" key="8">
    <source>
        <dbReference type="Pfam" id="PF02781"/>
    </source>
</evidence>
<dbReference type="PIRSF" id="PIRSF000110">
    <property type="entry name" value="G6PD"/>
    <property type="match status" value="1"/>
</dbReference>
<name>A0A496PGU3_9MICC</name>
<dbReference type="InterPro" id="IPR001282">
    <property type="entry name" value="G6P_DH"/>
</dbReference>
<evidence type="ECO:0000313" key="10">
    <source>
        <dbReference type="Proteomes" id="UP000273119"/>
    </source>
</evidence>
<accession>A0A496PGU3</accession>